<evidence type="ECO:0000259" key="1">
    <source>
        <dbReference type="Pfam" id="PF14420"/>
    </source>
</evidence>
<dbReference type="Pfam" id="PF13424">
    <property type="entry name" value="TPR_12"/>
    <property type="match status" value="1"/>
</dbReference>
<evidence type="ECO:0000313" key="2">
    <source>
        <dbReference type="EMBL" id="CZT06652.1"/>
    </source>
</evidence>
<dbReference type="InterPro" id="IPR025676">
    <property type="entry name" value="Clr5_dom"/>
</dbReference>
<dbReference type="InParanoid" id="A0A1E1L830"/>
<dbReference type="Pfam" id="PF13374">
    <property type="entry name" value="TPR_10"/>
    <property type="match status" value="1"/>
</dbReference>
<dbReference type="EMBL" id="FJUW01000039">
    <property type="protein sequence ID" value="CZT06652.1"/>
    <property type="molecule type" value="Genomic_DNA"/>
</dbReference>
<accession>A0A1E1L830</accession>
<dbReference type="AlphaFoldDB" id="A0A1E1L830"/>
<dbReference type="PANTHER" id="PTHR38788">
    <property type="entry name" value="CLR5 DOMAIN-CONTAINING PROTEIN"/>
    <property type="match status" value="1"/>
</dbReference>
<dbReference type="Pfam" id="PF14420">
    <property type="entry name" value="Clr5"/>
    <property type="match status" value="1"/>
</dbReference>
<sequence length="476" mass="54109">MDNNWGRPYLAPQAPIGISASSQFLPQLQTTESDLRSSQIVVRKATAKDLDKLQIELASLYHEETLPQIHLFVRENYNLDASEQQIKNRFKKWDWSKNINWAVVLLKIDERGKIGKKSEVQIRRQPISQEKIKRYIKDHPEAVGGSRPGVGKMVVINKEEVAATPSDIDVFTPTSAGLHSPSVARSPQRQLQCSIESSDVESQIRISEPDPMDVNDDDDLYFASPVRRHTPGHIEEEDMDIAMRVLSSTLMYEIIYVPEPSFDPPAMSQRFYDGFPVNLMGSSENSARWQLERSPIGFRYRQAEENALWREFDQKTSEFGKNGPEIEQTLSAIIDVLREQGSSKTAERLIRQVLHIYSSAMTRMSAKHALKIFQQIIHAQKHLLGPGHPDTLVTEHEMAWAFYQIGNYKQAERLGKEVIDIGTRIYGADHPATLASINLLALVWKKKGLWAKAEKLDLELVASYRKSRGDEHPSTL</sequence>
<name>A0A1E1L830_9HELO</name>
<dbReference type="Proteomes" id="UP000178129">
    <property type="component" value="Unassembled WGS sequence"/>
</dbReference>
<dbReference type="PANTHER" id="PTHR38788:SF3">
    <property type="entry name" value="CLR5 DOMAIN-CONTAINING PROTEIN"/>
    <property type="match status" value="1"/>
</dbReference>
<keyword evidence="3" id="KW-1185">Reference proteome</keyword>
<proteinExistence type="predicted"/>
<comment type="caution">
    <text evidence="2">The sequence shown here is derived from an EMBL/GenBank/DDBJ whole genome shotgun (WGS) entry which is preliminary data.</text>
</comment>
<dbReference type="SUPFAM" id="SSF48452">
    <property type="entry name" value="TPR-like"/>
    <property type="match status" value="1"/>
</dbReference>
<reference evidence="3" key="1">
    <citation type="submission" date="2016-03" db="EMBL/GenBank/DDBJ databases">
        <authorList>
            <person name="Ploux O."/>
        </authorList>
    </citation>
    <scope>NUCLEOTIDE SEQUENCE [LARGE SCALE GENOMIC DNA]</scope>
    <source>
        <strain evidence="3">UK7</strain>
    </source>
</reference>
<gene>
    <name evidence="2" type="ORF">RCO7_04359</name>
</gene>
<dbReference type="STRING" id="914237.A0A1E1L830"/>
<evidence type="ECO:0000313" key="3">
    <source>
        <dbReference type="Proteomes" id="UP000178129"/>
    </source>
</evidence>
<protein>
    <recommendedName>
        <fullName evidence="1">Clr5 domain-containing protein</fullName>
    </recommendedName>
</protein>
<feature type="domain" description="Clr5" evidence="1">
    <location>
        <begin position="47"/>
        <end position="97"/>
    </location>
</feature>
<organism evidence="2 3">
    <name type="scientific">Rhynchosporium graminicola</name>
    <dbReference type="NCBI Taxonomy" id="2792576"/>
    <lineage>
        <taxon>Eukaryota</taxon>
        <taxon>Fungi</taxon>
        <taxon>Dikarya</taxon>
        <taxon>Ascomycota</taxon>
        <taxon>Pezizomycotina</taxon>
        <taxon>Leotiomycetes</taxon>
        <taxon>Helotiales</taxon>
        <taxon>Ploettnerulaceae</taxon>
        <taxon>Rhynchosporium</taxon>
    </lineage>
</organism>
<dbReference type="InterPro" id="IPR011990">
    <property type="entry name" value="TPR-like_helical_dom_sf"/>
</dbReference>
<dbReference type="Gene3D" id="1.25.40.10">
    <property type="entry name" value="Tetratricopeptide repeat domain"/>
    <property type="match status" value="1"/>
</dbReference>